<dbReference type="Proteomes" id="UP000216947">
    <property type="component" value="Unassembled WGS sequence"/>
</dbReference>
<evidence type="ECO:0000313" key="3">
    <source>
        <dbReference type="Proteomes" id="UP000216947"/>
    </source>
</evidence>
<name>A0A261QYC4_9BORD</name>
<keyword evidence="1 2" id="KW-0812">Transmembrane</keyword>
<sequence>MTMLIPSEHDLHAYADGQLDPARRQDVEAYLASHPDAAEEIEQIRSQTEALRRRHADLSRYAAPERLDPACVRKTLRTRRRQRMALAATVALTLGIGSLGGWQARETAMRSGYLPMADAVHAYRMFAADAAANMVDFRSSQPSELQAWLNRHFMQPAPLPDFNAYGYRPVGGRLMSTESGPAAIVLYQASNGESILYYMRSPGRALNFTHGKRRDGDLMAQYWKQGRYLYAVVSPGNTPAARAVQQAVAPDA</sequence>
<gene>
    <name evidence="2" type="ORF">CAL19_14635</name>
</gene>
<feature type="transmembrane region" description="Helical" evidence="1">
    <location>
        <begin position="84"/>
        <end position="102"/>
    </location>
</feature>
<evidence type="ECO:0000256" key="1">
    <source>
        <dbReference type="SAM" id="Phobius"/>
    </source>
</evidence>
<keyword evidence="1" id="KW-0472">Membrane</keyword>
<reference evidence="3" key="1">
    <citation type="submission" date="2017-05" db="EMBL/GenBank/DDBJ databases">
        <title>Complete and WGS of Bordetella genogroups.</title>
        <authorList>
            <person name="Spilker T."/>
            <person name="Lipuma J."/>
        </authorList>
    </citation>
    <scope>NUCLEOTIDE SEQUENCE [LARGE SCALE GENOMIC DNA]</scope>
    <source>
        <strain evidence="3">AU18089</strain>
    </source>
</reference>
<dbReference type="AlphaFoldDB" id="A0A261QYC4"/>
<protein>
    <submittedName>
        <fullName evidence="2">Transmembrane activator of PrtI</fullName>
    </submittedName>
</protein>
<keyword evidence="3" id="KW-1185">Reference proteome</keyword>
<dbReference type="Gene3D" id="1.10.10.1320">
    <property type="entry name" value="Anti-sigma factor, zinc-finger domain"/>
    <property type="match status" value="1"/>
</dbReference>
<accession>A0A261QYC4</accession>
<comment type="caution">
    <text evidence="2">The sequence shown here is derived from an EMBL/GenBank/DDBJ whole genome shotgun (WGS) entry which is preliminary data.</text>
</comment>
<keyword evidence="1" id="KW-1133">Transmembrane helix</keyword>
<dbReference type="OrthoDB" id="9152892at2"/>
<organism evidence="2 3">
    <name type="scientific">Bordetella genomosp. 7</name>
    <dbReference type="NCBI Taxonomy" id="1416805"/>
    <lineage>
        <taxon>Bacteria</taxon>
        <taxon>Pseudomonadati</taxon>
        <taxon>Pseudomonadota</taxon>
        <taxon>Betaproteobacteria</taxon>
        <taxon>Burkholderiales</taxon>
        <taxon>Alcaligenaceae</taxon>
        <taxon>Bordetella</taxon>
    </lineage>
</organism>
<dbReference type="InterPro" id="IPR041916">
    <property type="entry name" value="Anti_sigma_zinc_sf"/>
</dbReference>
<dbReference type="EMBL" id="NEVK01000007">
    <property type="protein sequence ID" value="OZI17083.1"/>
    <property type="molecule type" value="Genomic_DNA"/>
</dbReference>
<evidence type="ECO:0000313" key="2">
    <source>
        <dbReference type="EMBL" id="OZI17083.1"/>
    </source>
</evidence>
<proteinExistence type="predicted"/>